<dbReference type="RefSeq" id="WP_189452397.1">
    <property type="nucleotide sequence ID" value="NZ_BMYD01000001.1"/>
</dbReference>
<dbReference type="AlphaFoldDB" id="A0A918SU58"/>
<keyword evidence="2" id="KW-0812">Transmembrane</keyword>
<dbReference type="EMBL" id="BMYD01000001">
    <property type="protein sequence ID" value="GHA69367.1"/>
    <property type="molecule type" value="Genomic_DNA"/>
</dbReference>
<keyword evidence="4" id="KW-1185">Reference proteome</keyword>
<evidence type="ECO:0000313" key="4">
    <source>
        <dbReference type="Proteomes" id="UP000646426"/>
    </source>
</evidence>
<evidence type="ECO:0000313" key="3">
    <source>
        <dbReference type="EMBL" id="GHA69367.1"/>
    </source>
</evidence>
<evidence type="ECO:0008006" key="5">
    <source>
        <dbReference type="Google" id="ProtNLM"/>
    </source>
</evidence>
<keyword evidence="2" id="KW-1133">Transmembrane helix</keyword>
<accession>A0A918SU58</accession>
<evidence type="ECO:0000256" key="1">
    <source>
        <dbReference type="SAM" id="MobiDB-lite"/>
    </source>
</evidence>
<feature type="transmembrane region" description="Helical" evidence="2">
    <location>
        <begin position="111"/>
        <end position="129"/>
    </location>
</feature>
<organism evidence="3 4">
    <name type="scientific">Cognatilysobacter bugurensis</name>
    <dbReference type="NCBI Taxonomy" id="543356"/>
    <lineage>
        <taxon>Bacteria</taxon>
        <taxon>Pseudomonadati</taxon>
        <taxon>Pseudomonadota</taxon>
        <taxon>Gammaproteobacteria</taxon>
        <taxon>Lysobacterales</taxon>
        <taxon>Lysobacteraceae</taxon>
        <taxon>Cognatilysobacter</taxon>
    </lineage>
</organism>
<dbReference type="Proteomes" id="UP000646426">
    <property type="component" value="Unassembled WGS sequence"/>
</dbReference>
<proteinExistence type="predicted"/>
<reference evidence="3" key="1">
    <citation type="journal article" date="2014" name="Int. J. Syst. Evol. Microbiol.">
        <title>Complete genome sequence of Corynebacterium casei LMG S-19264T (=DSM 44701T), isolated from a smear-ripened cheese.</title>
        <authorList>
            <consortium name="US DOE Joint Genome Institute (JGI-PGF)"/>
            <person name="Walter F."/>
            <person name="Albersmeier A."/>
            <person name="Kalinowski J."/>
            <person name="Ruckert C."/>
        </authorList>
    </citation>
    <scope>NUCLEOTIDE SEQUENCE</scope>
    <source>
        <strain evidence="3">KCTC 23077</strain>
    </source>
</reference>
<keyword evidence="2" id="KW-0472">Membrane</keyword>
<gene>
    <name evidence="3" type="ORF">GCM10007067_01630</name>
</gene>
<protein>
    <recommendedName>
        <fullName evidence="5">DUF2007 domain-containing protein</fullName>
    </recommendedName>
</protein>
<evidence type="ECO:0000256" key="2">
    <source>
        <dbReference type="SAM" id="Phobius"/>
    </source>
</evidence>
<comment type="caution">
    <text evidence="3">The sequence shown here is derived from an EMBL/GenBank/DDBJ whole genome shotgun (WGS) entry which is preliminary data.</text>
</comment>
<reference evidence="3" key="2">
    <citation type="submission" date="2020-09" db="EMBL/GenBank/DDBJ databases">
        <authorList>
            <person name="Sun Q."/>
            <person name="Kim S."/>
        </authorList>
    </citation>
    <scope>NUCLEOTIDE SEQUENCE</scope>
    <source>
        <strain evidence="3">KCTC 23077</strain>
    </source>
</reference>
<name>A0A918SU58_9GAMM</name>
<feature type="region of interest" description="Disordered" evidence="1">
    <location>
        <begin position="82"/>
        <end position="103"/>
    </location>
</feature>
<sequence>MRQVFSSPRLENVERVAQLLRDDDIEVRVTQGRSYKGNRRGAFSYSEKGGPQPAVWVAKSEDQVRARELLRAAGLIDSTRGAGPGNAPFRFEPKTQAGPDASRRRATRIKLALVGGIVIVGGMAVFDALRSPPAPQFASPPFGTQQATPPSAARAAFAHAYDEANLPVLCLSVDGRDAPAALIDTVARKPFTSVPASHCRRVADSETGSVLPNTRQPALIVEVRRFTPSAPDAATVELEAYHHQLYGSYKTLQLRYVDGAWRVTDTLRHVSMQG</sequence>